<dbReference type="Proteomes" id="UP001472677">
    <property type="component" value="Unassembled WGS sequence"/>
</dbReference>
<dbReference type="EMBL" id="JBBPBM010000012">
    <property type="protein sequence ID" value="KAK8563233.1"/>
    <property type="molecule type" value="Genomic_DNA"/>
</dbReference>
<feature type="region of interest" description="Disordered" evidence="1">
    <location>
        <begin position="503"/>
        <end position="522"/>
    </location>
</feature>
<keyword evidence="4" id="KW-1185">Reference proteome</keyword>
<reference evidence="3 4" key="1">
    <citation type="journal article" date="2024" name="G3 (Bethesda)">
        <title>Genome assembly of Hibiscus sabdariffa L. provides insights into metabolisms of medicinal natural products.</title>
        <authorList>
            <person name="Kim T."/>
        </authorList>
    </citation>
    <scope>NUCLEOTIDE SEQUENCE [LARGE SCALE GENOMIC DNA]</scope>
    <source>
        <strain evidence="3">TK-2024</strain>
        <tissue evidence="3">Old leaves</tissue>
    </source>
</reference>
<feature type="compositionally biased region" description="Polar residues" evidence="1">
    <location>
        <begin position="400"/>
        <end position="409"/>
    </location>
</feature>
<feature type="transmembrane region" description="Helical" evidence="2">
    <location>
        <begin position="439"/>
        <end position="457"/>
    </location>
</feature>
<evidence type="ECO:0008006" key="5">
    <source>
        <dbReference type="Google" id="ProtNLM"/>
    </source>
</evidence>
<gene>
    <name evidence="3" type="ORF">V6N12_011286</name>
</gene>
<keyword evidence="2" id="KW-1133">Transmembrane helix</keyword>
<keyword evidence="2" id="KW-0472">Membrane</keyword>
<accession>A0ABR2EMM2</accession>
<name>A0ABR2EMM2_9ROSI</name>
<evidence type="ECO:0000256" key="2">
    <source>
        <dbReference type="SAM" id="Phobius"/>
    </source>
</evidence>
<keyword evidence="2" id="KW-0812">Transmembrane</keyword>
<feature type="compositionally biased region" description="Polar residues" evidence="1">
    <location>
        <begin position="253"/>
        <end position="269"/>
    </location>
</feature>
<evidence type="ECO:0000313" key="4">
    <source>
        <dbReference type="Proteomes" id="UP001472677"/>
    </source>
</evidence>
<comment type="caution">
    <text evidence="3">The sequence shown here is derived from an EMBL/GenBank/DDBJ whole genome shotgun (WGS) entry which is preliminary data.</text>
</comment>
<feature type="region of interest" description="Disordered" evidence="1">
    <location>
        <begin position="231"/>
        <end position="269"/>
    </location>
</feature>
<protein>
    <recommendedName>
        <fullName evidence="5">DUF4283 domain-containing protein</fullName>
    </recommendedName>
</protein>
<proteinExistence type="predicted"/>
<sequence>MEKQRSSNRASKEKQRSRFSVFVDRISKRIHRATFWEAFSVYGKSLKRGLGSIRKRILCEDPTRVNDVKKSSGIKQASLTQVCRIEDSNSDLMVQVTVDSNIHVDIPTKDMIWISRCLAGKIKTMYNPNVSKDLLNLAWKIKEQTLDPWFDFVEPLAYSEKQRKVKVWASLEEVPLCIWHSSFFSRLGNAWESLIEVDKSTIARESFESAKLLLMVEKVSDIPSSITVMEGLPREDNSGVGDFNEPEEGGDPVTNQTISPINNQNTRDSSGQACYAAMDQLETVLVGLKPTDSGLHEVHVINMAFLDSDTSSLCLRNEKGVLISGMGIPNLTQSPSRYPKRRNSRKIFVGSSLSSPWSWLGRNSSSNLRNDLNLGKRKQIRSCARFGSTEEGASGDGVPGTSNSSANSEAFAQSVEMEAANTLETFVGATAAQTVIRRFGVVGSILIVMGLYSVLWGKHKESKEKENEMEMEDEPIKAIRANGNTTLVIGDIEANRVLQLQKNEANEKLSNNGMARSSSTLP</sequence>
<evidence type="ECO:0000256" key="1">
    <source>
        <dbReference type="SAM" id="MobiDB-lite"/>
    </source>
</evidence>
<organism evidence="3 4">
    <name type="scientific">Hibiscus sabdariffa</name>
    <name type="common">roselle</name>
    <dbReference type="NCBI Taxonomy" id="183260"/>
    <lineage>
        <taxon>Eukaryota</taxon>
        <taxon>Viridiplantae</taxon>
        <taxon>Streptophyta</taxon>
        <taxon>Embryophyta</taxon>
        <taxon>Tracheophyta</taxon>
        <taxon>Spermatophyta</taxon>
        <taxon>Magnoliopsida</taxon>
        <taxon>eudicotyledons</taxon>
        <taxon>Gunneridae</taxon>
        <taxon>Pentapetalae</taxon>
        <taxon>rosids</taxon>
        <taxon>malvids</taxon>
        <taxon>Malvales</taxon>
        <taxon>Malvaceae</taxon>
        <taxon>Malvoideae</taxon>
        <taxon>Hibiscus</taxon>
    </lineage>
</organism>
<evidence type="ECO:0000313" key="3">
    <source>
        <dbReference type="EMBL" id="KAK8563233.1"/>
    </source>
</evidence>
<feature type="region of interest" description="Disordered" evidence="1">
    <location>
        <begin position="386"/>
        <end position="409"/>
    </location>
</feature>